<comment type="caution">
    <text evidence="1">The sequence shown here is derived from an EMBL/GenBank/DDBJ whole genome shotgun (WGS) entry which is preliminary data.</text>
</comment>
<dbReference type="EMBL" id="CACRXK020041160">
    <property type="protein sequence ID" value="CAB4045691.1"/>
    <property type="molecule type" value="Genomic_DNA"/>
</dbReference>
<name>A0A6S7KX89_PARCT</name>
<gene>
    <name evidence="1" type="ORF">PACLA_8A058518</name>
</gene>
<protein>
    <submittedName>
        <fullName evidence="1">Uncharacterized protein</fullName>
    </submittedName>
</protein>
<organism evidence="1 2">
    <name type="scientific">Paramuricea clavata</name>
    <name type="common">Red gorgonian</name>
    <name type="synonym">Violescent sea-whip</name>
    <dbReference type="NCBI Taxonomy" id="317549"/>
    <lineage>
        <taxon>Eukaryota</taxon>
        <taxon>Metazoa</taxon>
        <taxon>Cnidaria</taxon>
        <taxon>Anthozoa</taxon>
        <taxon>Octocorallia</taxon>
        <taxon>Malacalcyonacea</taxon>
        <taxon>Plexauridae</taxon>
        <taxon>Paramuricea</taxon>
    </lineage>
</organism>
<proteinExistence type="predicted"/>
<feature type="non-terminal residue" evidence="1">
    <location>
        <position position="136"/>
    </location>
</feature>
<evidence type="ECO:0000313" key="2">
    <source>
        <dbReference type="Proteomes" id="UP001152795"/>
    </source>
</evidence>
<evidence type="ECO:0000313" key="1">
    <source>
        <dbReference type="EMBL" id="CAB4045691.1"/>
    </source>
</evidence>
<accession>A0A6S7KX89</accession>
<keyword evidence="2" id="KW-1185">Reference proteome</keyword>
<sequence length="136" mass="16120">MPETLSSYRIAKKMIRHFSNITFLRTCKSHKVIPYGLRATNVLINTSKSPLAEKLVLKHSRQWLQLAIDTQYTQLSKIRRYVFPLVYQEDRDIVQLQNSLNRTKERKLQQLLFRNRKEPKTTKSRPQGFKNLSSET</sequence>
<reference evidence="1" key="1">
    <citation type="submission" date="2020-04" db="EMBL/GenBank/DDBJ databases">
        <authorList>
            <person name="Alioto T."/>
            <person name="Alioto T."/>
            <person name="Gomez Garrido J."/>
        </authorList>
    </citation>
    <scope>NUCLEOTIDE SEQUENCE</scope>
    <source>
        <strain evidence="1">A484AB</strain>
    </source>
</reference>
<dbReference type="Proteomes" id="UP001152795">
    <property type="component" value="Unassembled WGS sequence"/>
</dbReference>
<dbReference type="AlphaFoldDB" id="A0A6S7KX89"/>